<dbReference type="Proteomes" id="UP000321408">
    <property type="component" value="Chromosome"/>
</dbReference>
<dbReference type="Pfam" id="PF09341">
    <property type="entry name" value="Pcc1"/>
    <property type="match status" value="1"/>
</dbReference>
<reference evidence="2 3" key="1">
    <citation type="journal article" date="2020" name="Nature">
        <title>Isolation of an archaeon at the prokaryote-eukaryote interface.</title>
        <authorList>
            <person name="Imachi H."/>
            <person name="Nobu M.K."/>
            <person name="Nakahara N."/>
            <person name="Morono Y."/>
            <person name="Ogawara M."/>
            <person name="Takaki Y."/>
            <person name="Takano Y."/>
            <person name="Uematsu K."/>
            <person name="Ikuta T."/>
            <person name="Ito M."/>
            <person name="Matsui Y."/>
            <person name="Miyazaki M."/>
            <person name="Murata K."/>
            <person name="Saito Y."/>
            <person name="Sakai S."/>
            <person name="Song C."/>
            <person name="Tasumi E."/>
            <person name="Yamanaka Y."/>
            <person name="Yamaguchi T."/>
            <person name="Kamagata Y."/>
            <person name="Tamaki H."/>
            <person name="Takai K."/>
        </authorList>
    </citation>
    <scope>NUCLEOTIDE SEQUENCE [LARGE SCALE GENOMIC DNA]</scope>
    <source>
        <strain evidence="2 3">MK-D1</strain>
    </source>
</reference>
<gene>
    <name evidence="2" type="ORF">DSAG12_00537</name>
</gene>
<dbReference type="NCBIfam" id="NF011470">
    <property type="entry name" value="PRK14887.1"/>
    <property type="match status" value="1"/>
</dbReference>
<name>A0A5B9D6Q3_9ARCH</name>
<dbReference type="EMBL" id="CP042905">
    <property type="protein sequence ID" value="QEE14722.1"/>
    <property type="molecule type" value="Genomic_DNA"/>
</dbReference>
<comment type="similarity">
    <text evidence="1">Belongs to the CTAG/PCC1 family.</text>
</comment>
<evidence type="ECO:0000313" key="3">
    <source>
        <dbReference type="Proteomes" id="UP000321408"/>
    </source>
</evidence>
<reference evidence="2 3" key="2">
    <citation type="journal article" date="2024" name="Int. J. Syst. Evol. Microbiol.">
        <title>Promethearchaeum syntrophicum gen. nov., sp. nov., an anaerobic, obligately syntrophic archaeon, the first isolate of the lineage 'Asgard' archaea, and proposal of the new archaeal phylum Promethearchaeota phyl. nov. and kingdom Promethearchaeati regn. nov.</title>
        <authorList>
            <person name="Imachi H."/>
            <person name="Nobu M.K."/>
            <person name="Kato S."/>
            <person name="Takaki Y."/>
            <person name="Miyazaki M."/>
            <person name="Miyata M."/>
            <person name="Ogawara M."/>
            <person name="Saito Y."/>
            <person name="Sakai S."/>
            <person name="Tahara Y.O."/>
            <person name="Takano Y."/>
            <person name="Tasumi E."/>
            <person name="Uematsu K."/>
            <person name="Yoshimura T."/>
            <person name="Itoh T."/>
            <person name="Ohkuma M."/>
            <person name="Takai K."/>
        </authorList>
    </citation>
    <scope>NUCLEOTIDE SEQUENCE [LARGE SCALE GENOMIC DNA]</scope>
    <source>
        <strain evidence="2 3">MK-D1</strain>
    </source>
</reference>
<dbReference type="KEGG" id="psyt:DSAG12_00537"/>
<sequence>MKIISSIKFEFTSAKEAEIFYKSFIPEFQDMPMKRSKWTISDPKVNSNEINFQIDSEDATAFRATINSLIQFANIVEKTINLTKV</sequence>
<dbReference type="InterPro" id="IPR015419">
    <property type="entry name" value="CTAG/Pcc1"/>
</dbReference>
<dbReference type="Gene3D" id="3.30.310.50">
    <property type="entry name" value="Alpha-D-phosphohexomutase, C-terminal domain"/>
    <property type="match status" value="1"/>
</dbReference>
<proteinExistence type="inferred from homology"/>
<keyword evidence="3" id="KW-1185">Reference proteome</keyword>
<accession>A0A5B9D6Q3</accession>
<dbReference type="RefSeq" id="WP_147661666.1">
    <property type="nucleotide sequence ID" value="NZ_CP042905.2"/>
</dbReference>
<protein>
    <submittedName>
        <fullName evidence="2">KEOPS complex subunit Pcc1</fullName>
    </submittedName>
</protein>
<evidence type="ECO:0000313" key="2">
    <source>
        <dbReference type="EMBL" id="QEE14722.1"/>
    </source>
</evidence>
<evidence type="ECO:0000256" key="1">
    <source>
        <dbReference type="ARBA" id="ARBA00007073"/>
    </source>
</evidence>
<organism evidence="2 3">
    <name type="scientific">Promethearchaeum syntrophicum</name>
    <dbReference type="NCBI Taxonomy" id="2594042"/>
    <lineage>
        <taxon>Archaea</taxon>
        <taxon>Promethearchaeati</taxon>
        <taxon>Promethearchaeota</taxon>
        <taxon>Promethearchaeia</taxon>
        <taxon>Promethearchaeales</taxon>
        <taxon>Promethearchaeaceae</taxon>
        <taxon>Promethearchaeum</taxon>
    </lineage>
</organism>
<dbReference type="GeneID" id="41328541"/>
<dbReference type="OrthoDB" id="8982at2157"/>
<dbReference type="AlphaFoldDB" id="A0A5B9D6Q3"/>